<proteinExistence type="predicted"/>
<name>A0AB34J3E7_PRYPA</name>
<protein>
    <submittedName>
        <fullName evidence="2">Uncharacterized protein</fullName>
    </submittedName>
</protein>
<organism evidence="2 3">
    <name type="scientific">Prymnesium parvum</name>
    <name type="common">Toxic golden alga</name>
    <dbReference type="NCBI Taxonomy" id="97485"/>
    <lineage>
        <taxon>Eukaryota</taxon>
        <taxon>Haptista</taxon>
        <taxon>Haptophyta</taxon>
        <taxon>Prymnesiophyceae</taxon>
        <taxon>Prymnesiales</taxon>
        <taxon>Prymnesiaceae</taxon>
        <taxon>Prymnesium</taxon>
    </lineage>
</organism>
<evidence type="ECO:0000256" key="1">
    <source>
        <dbReference type="SAM" id="MobiDB-lite"/>
    </source>
</evidence>
<comment type="caution">
    <text evidence="2">The sequence shown here is derived from an EMBL/GenBank/DDBJ whole genome shotgun (WGS) entry which is preliminary data.</text>
</comment>
<feature type="region of interest" description="Disordered" evidence="1">
    <location>
        <begin position="59"/>
        <end position="97"/>
    </location>
</feature>
<evidence type="ECO:0000313" key="3">
    <source>
        <dbReference type="Proteomes" id="UP001515480"/>
    </source>
</evidence>
<dbReference type="Proteomes" id="UP001515480">
    <property type="component" value="Unassembled WGS sequence"/>
</dbReference>
<keyword evidence="3" id="KW-1185">Reference proteome</keyword>
<gene>
    <name evidence="2" type="ORF">AB1Y20_004999</name>
</gene>
<sequence>MSTSLQDAEAKITGVENEIEQVKNDIAAEAKITGVENEIEQVKNDIAEAVKKIEEVEKQIGDATTEKEKERLCKKEEQLRKKEEQLRKKEEQLRDEKNKRLDEKNKLLDMLQESEKRQRVEAGLSSLQNTTASSREETEWKPYFFGHHNEKNTSESRAATTASLEACAMLVESNAKPELNDVMWNPEYQVEVLKRWAGDLGPVARRVFNPVHSYRSKRQALADCNRSELVQLLLQMSGDPKDTASFHHSHSLILMEVASGFNSFVCLPGSVTISRELRIKNDEYELEFCDSLLQQIKGVSKALVFEPYSHSKLLMGEFTAYKLGSSGGPTTLKIDLRDYSRVDVQDVDSPYKVEAQKYYVPQDPCFPVIDAWTHQLMFQMTVSPLKESSAHPIKSASKKFLAIRAASHKQAQDEGILVFVVPRSEITSNEQSTAAQWQPQALVSANGGTPTHDSGPQGGWNRIRQYVLFL</sequence>
<reference evidence="2 3" key="1">
    <citation type="journal article" date="2024" name="Science">
        <title>Giant polyketide synthase enzymes in the biosynthesis of giant marine polyether toxins.</title>
        <authorList>
            <person name="Fallon T.R."/>
            <person name="Shende V.V."/>
            <person name="Wierzbicki I.H."/>
            <person name="Pendleton A.L."/>
            <person name="Watervoot N.F."/>
            <person name="Auber R.P."/>
            <person name="Gonzalez D.J."/>
            <person name="Wisecaver J.H."/>
            <person name="Moore B.S."/>
        </authorList>
    </citation>
    <scope>NUCLEOTIDE SEQUENCE [LARGE SCALE GENOMIC DNA]</scope>
    <source>
        <strain evidence="2 3">12B1</strain>
    </source>
</reference>
<dbReference type="EMBL" id="JBGBPQ010000013">
    <property type="protein sequence ID" value="KAL1511711.1"/>
    <property type="molecule type" value="Genomic_DNA"/>
</dbReference>
<accession>A0AB34J3E7</accession>
<evidence type="ECO:0000313" key="2">
    <source>
        <dbReference type="EMBL" id="KAL1511711.1"/>
    </source>
</evidence>
<dbReference type="AlphaFoldDB" id="A0AB34J3E7"/>